<dbReference type="InterPro" id="IPR016032">
    <property type="entry name" value="Sig_transdc_resp-reg_C-effctor"/>
</dbReference>
<evidence type="ECO:0000256" key="3">
    <source>
        <dbReference type="ARBA" id="ARBA00023163"/>
    </source>
</evidence>
<dbReference type="Gene3D" id="3.40.50.2300">
    <property type="match status" value="1"/>
</dbReference>
<keyword evidence="3" id="KW-0804">Transcription</keyword>
<dbReference type="PROSITE" id="PS50110">
    <property type="entry name" value="RESPONSE_REGULATORY"/>
    <property type="match status" value="1"/>
</dbReference>
<evidence type="ECO:0000313" key="8">
    <source>
        <dbReference type="Proteomes" id="UP000682843"/>
    </source>
</evidence>
<dbReference type="PRINTS" id="PR00038">
    <property type="entry name" value="HTHLUXR"/>
</dbReference>
<evidence type="ECO:0000256" key="2">
    <source>
        <dbReference type="ARBA" id="ARBA00023125"/>
    </source>
</evidence>
<dbReference type="RefSeq" id="WP_211911588.1">
    <property type="nucleotide sequence ID" value="NZ_CP036498.1"/>
</dbReference>
<name>A0ABX8A703_9BRAD</name>
<keyword evidence="8" id="KW-1185">Reference proteome</keyword>
<feature type="modified residue" description="4-aspartylphosphate" evidence="4">
    <location>
        <position position="60"/>
    </location>
</feature>
<gene>
    <name evidence="7" type="ORF">RPMA_03690</name>
</gene>
<dbReference type="SUPFAM" id="SSF46894">
    <property type="entry name" value="C-terminal effector domain of the bipartite response regulators"/>
    <property type="match status" value="1"/>
</dbReference>
<evidence type="ECO:0000259" key="6">
    <source>
        <dbReference type="PROSITE" id="PS50110"/>
    </source>
</evidence>
<accession>A0ABX8A703</accession>
<evidence type="ECO:0000256" key="1">
    <source>
        <dbReference type="ARBA" id="ARBA00023015"/>
    </source>
</evidence>
<dbReference type="SUPFAM" id="SSF52172">
    <property type="entry name" value="CheY-like"/>
    <property type="match status" value="1"/>
</dbReference>
<keyword evidence="4" id="KW-0597">Phosphoprotein</keyword>
<dbReference type="Pfam" id="PF00196">
    <property type="entry name" value="GerE"/>
    <property type="match status" value="1"/>
</dbReference>
<evidence type="ECO:0000259" key="5">
    <source>
        <dbReference type="PROSITE" id="PS50043"/>
    </source>
</evidence>
<reference evidence="7 8" key="1">
    <citation type="submission" date="2019-02" db="EMBL/GenBank/DDBJ databases">
        <title>Emended description of the genus Rhodopseudomonas and description of Rhodopseudomonas albus sp. nov., a non-phototrophic, heavy-metal-tolerant bacterium isolated from garden soil.</title>
        <authorList>
            <person name="Bao Z."/>
            <person name="Cao W.W."/>
            <person name="Sato Y."/>
            <person name="Nishizawa T."/>
            <person name="Zhao J."/>
            <person name="Guo Y."/>
            <person name="Ohta H."/>
        </authorList>
    </citation>
    <scope>NUCLEOTIDE SEQUENCE [LARGE SCALE GENOMIC DNA]</scope>
    <source>
        <strain evidence="7 8">SK50-23</strain>
    </source>
</reference>
<protein>
    <submittedName>
        <fullName evidence="7">Response regulator transcription factor</fullName>
    </submittedName>
</protein>
<dbReference type="EMBL" id="CP036498">
    <property type="protein sequence ID" value="QUS38055.1"/>
    <property type="molecule type" value="Genomic_DNA"/>
</dbReference>
<dbReference type="Gene3D" id="1.10.10.10">
    <property type="entry name" value="Winged helix-like DNA-binding domain superfamily/Winged helix DNA-binding domain"/>
    <property type="match status" value="1"/>
</dbReference>
<evidence type="ECO:0000313" key="7">
    <source>
        <dbReference type="EMBL" id="QUS38055.1"/>
    </source>
</evidence>
<dbReference type="Pfam" id="PF00072">
    <property type="entry name" value="Response_reg"/>
    <property type="match status" value="1"/>
</dbReference>
<dbReference type="PANTHER" id="PTHR44688">
    <property type="entry name" value="DNA-BINDING TRANSCRIPTIONAL ACTIVATOR DEVR_DOSR"/>
    <property type="match status" value="1"/>
</dbReference>
<dbReference type="InterPro" id="IPR011006">
    <property type="entry name" value="CheY-like_superfamily"/>
</dbReference>
<dbReference type="PANTHER" id="PTHR44688:SF16">
    <property type="entry name" value="DNA-BINDING TRANSCRIPTIONAL ACTIVATOR DEVR_DOSR"/>
    <property type="match status" value="1"/>
</dbReference>
<dbReference type="SMART" id="SM00421">
    <property type="entry name" value="HTH_LUXR"/>
    <property type="match status" value="1"/>
</dbReference>
<keyword evidence="2" id="KW-0238">DNA-binding</keyword>
<sequence length="219" mass="23985">MQSADAASEPSIVIIDDDADIREALHGLLRSVGLRSELYASVREFVESDRLDGPGCIVLDIRLPGQSGLDFQDHLLETGQDFPIVFISGHADVAMSVRAMKAGAVEFLTKPFRQQDFLEAIHRALKKDALRRAESQLVGSIGEKYATLSRRESEVMSLVVAGKLNKQIAVQIGVTEATVKLHRGQVMRKMGASTVIELVRMADRITTAYPRGGVDALRK</sequence>
<proteinExistence type="predicted"/>
<organism evidence="7 8">
    <name type="scientific">Tardiphaga alba</name>
    <dbReference type="NCBI Taxonomy" id="340268"/>
    <lineage>
        <taxon>Bacteria</taxon>
        <taxon>Pseudomonadati</taxon>
        <taxon>Pseudomonadota</taxon>
        <taxon>Alphaproteobacteria</taxon>
        <taxon>Hyphomicrobiales</taxon>
        <taxon>Nitrobacteraceae</taxon>
        <taxon>Tardiphaga</taxon>
    </lineage>
</organism>
<dbReference type="InterPro" id="IPR000792">
    <property type="entry name" value="Tscrpt_reg_LuxR_C"/>
</dbReference>
<feature type="domain" description="HTH luxR-type" evidence="5">
    <location>
        <begin position="141"/>
        <end position="206"/>
    </location>
</feature>
<keyword evidence="1" id="KW-0805">Transcription regulation</keyword>
<dbReference type="SMART" id="SM00448">
    <property type="entry name" value="REC"/>
    <property type="match status" value="1"/>
</dbReference>
<dbReference type="PROSITE" id="PS50043">
    <property type="entry name" value="HTH_LUXR_2"/>
    <property type="match status" value="1"/>
</dbReference>
<dbReference type="InterPro" id="IPR001789">
    <property type="entry name" value="Sig_transdc_resp-reg_receiver"/>
</dbReference>
<dbReference type="Proteomes" id="UP000682843">
    <property type="component" value="Chromosome"/>
</dbReference>
<feature type="domain" description="Response regulatory" evidence="6">
    <location>
        <begin position="11"/>
        <end position="125"/>
    </location>
</feature>
<dbReference type="CDD" id="cd06170">
    <property type="entry name" value="LuxR_C_like"/>
    <property type="match status" value="1"/>
</dbReference>
<dbReference type="InterPro" id="IPR036388">
    <property type="entry name" value="WH-like_DNA-bd_sf"/>
</dbReference>
<evidence type="ECO:0000256" key="4">
    <source>
        <dbReference type="PROSITE-ProRule" id="PRU00169"/>
    </source>
</evidence>